<feature type="domain" description="FAD/NAD(P)-binding" evidence="6">
    <location>
        <begin position="12"/>
        <end position="311"/>
    </location>
</feature>
<dbReference type="Pfam" id="PF14759">
    <property type="entry name" value="Reductase_C"/>
    <property type="match status" value="1"/>
</dbReference>
<dbReference type="InterPro" id="IPR028202">
    <property type="entry name" value="Reductase_C"/>
</dbReference>
<evidence type="ECO:0000256" key="2">
    <source>
        <dbReference type="ARBA" id="ARBA00022630"/>
    </source>
</evidence>
<comment type="caution">
    <text evidence="8">The sequence shown here is derived from an EMBL/GenBank/DDBJ whole genome shotgun (WGS) entry which is preliminary data.</text>
</comment>
<evidence type="ECO:0000256" key="4">
    <source>
        <dbReference type="ARBA" id="ARBA00023002"/>
    </source>
</evidence>
<feature type="domain" description="Reductase C-terminal" evidence="7">
    <location>
        <begin position="330"/>
        <end position="413"/>
    </location>
</feature>
<dbReference type="InterPro" id="IPR016156">
    <property type="entry name" value="FAD/NAD-linked_Rdtase_dimer_sf"/>
</dbReference>
<dbReference type="PANTHER" id="PTHR43557:SF2">
    <property type="entry name" value="RIESKE DOMAIN-CONTAINING PROTEIN-RELATED"/>
    <property type="match status" value="1"/>
</dbReference>
<evidence type="ECO:0000256" key="5">
    <source>
        <dbReference type="SAM" id="MobiDB-lite"/>
    </source>
</evidence>
<reference evidence="9" key="1">
    <citation type="journal article" date="2013" name="Genome Announc.">
        <title>Draft Genome Sequence of the Dimorphic Prosthecate Bacterium Brevundimonas abyssalis TAR-001T.</title>
        <authorList>
            <person name="Tsubouchi T."/>
            <person name="Nishi S."/>
            <person name="Usui K."/>
            <person name="Shimane Y."/>
            <person name="Takaki Y."/>
            <person name="Maruyama T."/>
            <person name="Hatada Y."/>
        </authorList>
    </citation>
    <scope>NUCLEOTIDE SEQUENCE [LARGE SCALE GENOMIC DNA]</scope>
    <source>
        <strain evidence="9">TAR-001</strain>
    </source>
</reference>
<gene>
    <name evidence="8" type="ORF">MBEBAB_0024</name>
</gene>
<sequence length="439" mass="45681">MTDTTAHPADARIVIVGAGHAGGSAAAFLRQYGHEGPIVLIGDEAAIPYQRPPLSKAWLKGEADIEAVELRPASWYAENHVDLRTETAAVAIDRDARTVTLNDGSSLAYDVLILATGSRARRLDIPGADLPGVLALRTFTEAEALKAVLKPGARLAVVGGGYVGLEAAASARALGAAAVIIEREARCLARVACGPLSDFFQDLHRGHGVSLELNAAVSGFEDADGVLTGVRLEDGRVIPCDIALIGVGGVANDELARAAGIPCENGVVVDHQARTSDPAIFAIGDVTWRPLPLYEDRSFRLESVPNALEQAKQAAAAVTGRPAPAPETPWFWSDQYDVKLQIAGLPFEADDVVVRGDPAAAKFAVFHLKGDRVRAVEAVNAAPEFMMGKQLIARATPVDRAKLADPAVSMKAVAAAAGASGSTGAAPSPTSSPARRTAP</sequence>
<name>A0A8E0KJH3_9CAUL</name>
<proteinExistence type="predicted"/>
<dbReference type="GO" id="GO:0005737">
    <property type="term" value="C:cytoplasm"/>
    <property type="evidence" value="ECO:0007669"/>
    <property type="project" value="TreeGrafter"/>
</dbReference>
<dbReference type="Gene3D" id="3.50.50.60">
    <property type="entry name" value="FAD/NAD(P)-binding domain"/>
    <property type="match status" value="2"/>
</dbReference>
<organism evidence="8 9">
    <name type="scientific">Brevundimonas abyssalis TAR-001</name>
    <dbReference type="NCBI Taxonomy" id="1391729"/>
    <lineage>
        <taxon>Bacteria</taxon>
        <taxon>Pseudomonadati</taxon>
        <taxon>Pseudomonadota</taxon>
        <taxon>Alphaproteobacteria</taxon>
        <taxon>Caulobacterales</taxon>
        <taxon>Caulobacteraceae</taxon>
        <taxon>Brevundimonas</taxon>
    </lineage>
</organism>
<dbReference type="PRINTS" id="PR00411">
    <property type="entry name" value="PNDRDTASEI"/>
</dbReference>
<accession>A0A8E0KJH3</accession>
<dbReference type="Proteomes" id="UP000016569">
    <property type="component" value="Unassembled WGS sequence"/>
</dbReference>
<evidence type="ECO:0000256" key="1">
    <source>
        <dbReference type="ARBA" id="ARBA00001974"/>
    </source>
</evidence>
<dbReference type="GO" id="GO:0016651">
    <property type="term" value="F:oxidoreductase activity, acting on NAD(P)H"/>
    <property type="evidence" value="ECO:0007669"/>
    <property type="project" value="TreeGrafter"/>
</dbReference>
<dbReference type="InterPro" id="IPR036188">
    <property type="entry name" value="FAD/NAD-bd_sf"/>
</dbReference>
<keyword evidence="3" id="KW-0274">FAD</keyword>
<dbReference type="PRINTS" id="PR00368">
    <property type="entry name" value="FADPNR"/>
</dbReference>
<dbReference type="PANTHER" id="PTHR43557">
    <property type="entry name" value="APOPTOSIS-INDUCING FACTOR 1"/>
    <property type="match status" value="1"/>
</dbReference>
<evidence type="ECO:0000256" key="3">
    <source>
        <dbReference type="ARBA" id="ARBA00022827"/>
    </source>
</evidence>
<dbReference type="Gene3D" id="3.30.390.30">
    <property type="match status" value="1"/>
</dbReference>
<keyword evidence="2" id="KW-0285">Flavoprotein</keyword>
<evidence type="ECO:0000313" key="8">
    <source>
        <dbReference type="EMBL" id="GAD57774.1"/>
    </source>
</evidence>
<dbReference type="SUPFAM" id="SSF51905">
    <property type="entry name" value="FAD/NAD(P)-binding domain"/>
    <property type="match status" value="2"/>
</dbReference>
<protein>
    <submittedName>
        <fullName evidence="8">Ferredoxin reductase</fullName>
    </submittedName>
</protein>
<dbReference type="Pfam" id="PF07992">
    <property type="entry name" value="Pyr_redox_2"/>
    <property type="match status" value="1"/>
</dbReference>
<feature type="region of interest" description="Disordered" evidence="5">
    <location>
        <begin position="416"/>
        <end position="439"/>
    </location>
</feature>
<keyword evidence="9" id="KW-1185">Reference proteome</keyword>
<dbReference type="InterPro" id="IPR050446">
    <property type="entry name" value="FAD-oxidoreductase/Apoptosis"/>
</dbReference>
<dbReference type="SUPFAM" id="SSF55424">
    <property type="entry name" value="FAD/NAD-linked reductases, dimerisation (C-terminal) domain"/>
    <property type="match status" value="1"/>
</dbReference>
<evidence type="ECO:0000313" key="9">
    <source>
        <dbReference type="Proteomes" id="UP000016569"/>
    </source>
</evidence>
<evidence type="ECO:0000259" key="7">
    <source>
        <dbReference type="Pfam" id="PF14759"/>
    </source>
</evidence>
<dbReference type="AlphaFoldDB" id="A0A8E0KJH3"/>
<comment type="cofactor">
    <cofactor evidence="1">
        <name>FAD</name>
        <dbReference type="ChEBI" id="CHEBI:57692"/>
    </cofactor>
</comment>
<dbReference type="InterPro" id="IPR023753">
    <property type="entry name" value="FAD/NAD-binding_dom"/>
</dbReference>
<evidence type="ECO:0000259" key="6">
    <source>
        <dbReference type="Pfam" id="PF07992"/>
    </source>
</evidence>
<keyword evidence="4" id="KW-0560">Oxidoreductase</keyword>
<dbReference type="EMBL" id="BATC01000001">
    <property type="protein sequence ID" value="GAD57774.1"/>
    <property type="molecule type" value="Genomic_DNA"/>
</dbReference>